<dbReference type="GO" id="GO:0016020">
    <property type="term" value="C:membrane"/>
    <property type="evidence" value="ECO:0007669"/>
    <property type="project" value="UniProtKB-SubCell"/>
</dbReference>
<feature type="transmembrane region" description="Helical" evidence="5">
    <location>
        <begin position="825"/>
        <end position="844"/>
    </location>
</feature>
<feature type="transmembrane region" description="Helical" evidence="5">
    <location>
        <begin position="573"/>
        <end position="593"/>
    </location>
</feature>
<keyword evidence="3 5" id="KW-1133">Transmembrane helix</keyword>
<dbReference type="OrthoDB" id="408954at2759"/>
<feature type="transmembrane region" description="Helical" evidence="5">
    <location>
        <begin position="530"/>
        <end position="553"/>
    </location>
</feature>
<accession>A0A1J1IUU5</accession>
<comment type="subcellular location">
    <subcellularLocation>
        <location evidence="1">Membrane</location>
    </subcellularLocation>
</comment>
<feature type="transmembrane region" description="Helical" evidence="5">
    <location>
        <begin position="773"/>
        <end position="796"/>
    </location>
</feature>
<evidence type="ECO:0000259" key="6">
    <source>
        <dbReference type="Pfam" id="PF04116"/>
    </source>
</evidence>
<name>A0A1J1IUU5_9DIPT</name>
<feature type="transmembrane region" description="Helical" evidence="5">
    <location>
        <begin position="166"/>
        <end position="189"/>
    </location>
</feature>
<reference evidence="7 8" key="1">
    <citation type="submission" date="2015-04" db="EMBL/GenBank/DDBJ databases">
        <authorList>
            <person name="Syromyatnikov M.Y."/>
            <person name="Popov V.N."/>
        </authorList>
    </citation>
    <scope>NUCLEOTIDE SEQUENCE [LARGE SCALE GENOMIC DNA]</scope>
</reference>
<protein>
    <submittedName>
        <fullName evidence="7">CLUMA_CG017108, isoform A</fullName>
    </submittedName>
</protein>
<dbReference type="InterPro" id="IPR006694">
    <property type="entry name" value="Fatty_acid_hydroxylase"/>
</dbReference>
<dbReference type="AlphaFoldDB" id="A0A1J1IUU5"/>
<feature type="transmembrane region" description="Helical" evidence="5">
    <location>
        <begin position="445"/>
        <end position="465"/>
    </location>
</feature>
<feature type="transmembrane region" description="Helical" evidence="5">
    <location>
        <begin position="123"/>
        <end position="146"/>
    </location>
</feature>
<feature type="domain" description="Fatty acid hydroxylase" evidence="6">
    <location>
        <begin position="869"/>
        <end position="992"/>
    </location>
</feature>
<keyword evidence="2 5" id="KW-0812">Transmembrane</keyword>
<dbReference type="Proteomes" id="UP000183832">
    <property type="component" value="Unassembled WGS sequence"/>
</dbReference>
<evidence type="ECO:0000256" key="2">
    <source>
        <dbReference type="ARBA" id="ARBA00022692"/>
    </source>
</evidence>
<evidence type="ECO:0000313" key="7">
    <source>
        <dbReference type="EMBL" id="CRL03989.1"/>
    </source>
</evidence>
<feature type="transmembrane region" description="Helical" evidence="5">
    <location>
        <begin position="30"/>
        <end position="48"/>
    </location>
</feature>
<evidence type="ECO:0000256" key="1">
    <source>
        <dbReference type="ARBA" id="ARBA00004370"/>
    </source>
</evidence>
<dbReference type="InterPro" id="IPR050307">
    <property type="entry name" value="Sterol_Desaturase_Related"/>
</dbReference>
<feature type="transmembrane region" description="Helical" evidence="5">
    <location>
        <begin position="78"/>
        <end position="102"/>
    </location>
</feature>
<dbReference type="GO" id="GO:0008610">
    <property type="term" value="P:lipid biosynthetic process"/>
    <property type="evidence" value="ECO:0007669"/>
    <property type="project" value="InterPro"/>
</dbReference>
<evidence type="ECO:0000256" key="3">
    <source>
        <dbReference type="ARBA" id="ARBA00022989"/>
    </source>
</evidence>
<feature type="transmembrane region" description="Helical" evidence="5">
    <location>
        <begin position="417"/>
        <end position="438"/>
    </location>
</feature>
<dbReference type="GO" id="GO:0005506">
    <property type="term" value="F:iron ion binding"/>
    <property type="evidence" value="ECO:0007669"/>
    <property type="project" value="InterPro"/>
</dbReference>
<keyword evidence="8" id="KW-1185">Reference proteome</keyword>
<dbReference type="GO" id="GO:0016491">
    <property type="term" value="F:oxidoreductase activity"/>
    <property type="evidence" value="ECO:0007669"/>
    <property type="project" value="InterPro"/>
</dbReference>
<dbReference type="EMBL" id="CVRI01000061">
    <property type="protein sequence ID" value="CRL03989.1"/>
    <property type="molecule type" value="Genomic_DNA"/>
</dbReference>
<gene>
    <name evidence="7" type="ORF">CLUMA_CG017108</name>
</gene>
<feature type="domain" description="Fatty acid hydroxylase" evidence="6">
    <location>
        <begin position="172"/>
        <end position="295"/>
    </location>
</feature>
<evidence type="ECO:0000256" key="5">
    <source>
        <dbReference type="SAM" id="Phobius"/>
    </source>
</evidence>
<evidence type="ECO:0000256" key="4">
    <source>
        <dbReference type="ARBA" id="ARBA00023136"/>
    </source>
</evidence>
<organism evidence="7 8">
    <name type="scientific">Clunio marinus</name>
    <dbReference type="NCBI Taxonomy" id="568069"/>
    <lineage>
        <taxon>Eukaryota</taxon>
        <taxon>Metazoa</taxon>
        <taxon>Ecdysozoa</taxon>
        <taxon>Arthropoda</taxon>
        <taxon>Hexapoda</taxon>
        <taxon>Insecta</taxon>
        <taxon>Pterygota</taxon>
        <taxon>Neoptera</taxon>
        <taxon>Endopterygota</taxon>
        <taxon>Diptera</taxon>
        <taxon>Nematocera</taxon>
        <taxon>Chironomoidea</taxon>
        <taxon>Chironomidae</taxon>
        <taxon>Clunio</taxon>
    </lineage>
</organism>
<dbReference type="STRING" id="568069.A0A1J1IUU5"/>
<keyword evidence="4 5" id="KW-0472">Membrane</keyword>
<feature type="transmembrane region" description="Helical" evidence="5">
    <location>
        <begin position="485"/>
        <end position="509"/>
    </location>
</feature>
<dbReference type="PANTHER" id="PTHR11863">
    <property type="entry name" value="STEROL DESATURASE"/>
    <property type="match status" value="1"/>
</dbReference>
<sequence>MSEEFREIDKEVNHPVEITEKERFHTGITWFDPLFVVIALVYGFTRFLELLTGTNGFWERNWIKFIDFCGCNEHDFDIWVSAAFLLSVYWSVSCLILYLNYSGKLSKYKVQPGKNEPMDTRKLIESVFTVIFNQIFISITFSSGSYWLSYLLLGDRNIKEVTSFPILMRDLFICFYVFDFAFYVAHRILHSKYFYKRIHKIHHEWIAPVGVVAVYTHPTEHLITNLGSAMLGPVVVVAPISTVWVWFSTVIITTVTDHCGYHFPFLKSPQFHNYHHTAFTECFGTNGVMDFICGTDKRFRQSINFKRHRVLFSLTKTIRDIFVKKDHISKILTFNTGSIWEWSWRQMIARFGENPSIYSTWILNIYAYIVYWIFGLTLLLMEKFHSPRGLENFKIQQHKEDILKNQQRFFKTIKVVISNQLLSIALSLFLTGVGGNFLQLQTSRNLPSFFIVIIIQFMTGTENFWSNLWLKLVDYFDNDMYTMQVWVSSFYTIALYWSVGIIFIMMDITNKPAFFRKYKTQPEAHVPLEIGVFCMASLRVLFNQFFVGIPFTYCLHQLSITMDMPSIRAVPTFQKLMLDLLLMGIVYEFAFYYSHRLLHHRLIYKYIHKVHHEWTAPVSTMAIYAHWIEHILSNISPVIISIIAVNAPLSTSWVYFTMTIVTTLGDHSGYHLPFLHSPQFHDYHHLKFSECFGALGFLDWVHDTSKKFDKSVNALRHRNTGKSVVKFCDPLFFYIIAIYGISKVYQYGYKTESVWQILWDRIQELLGDNPFNYYVMFLNIAPNTLYWTFGLSLMYLQHLNTAKFFKYKIQQDKNTLEDWPKVRSAIMLVLFNQFLGFLESWLMFSLGNLIGFQMTRELPSFSRVMVQLFVFWAFQEVFYYYSHRLLHHKLIYKHIHKRHHEFTSPVAVIAMYSHPIENLFSNVLPVVGAFPLLRPHILTAVLWVCIVLITTLNDHSGHHLPFLHSPEIHDYHHLTYNTNYSIYGIMDLIHNTYGSFTKSHNYVHHQTLFTTKSVRDLCREKEKECVN</sequence>
<evidence type="ECO:0000313" key="8">
    <source>
        <dbReference type="Proteomes" id="UP000183832"/>
    </source>
</evidence>
<feature type="transmembrane region" description="Helical" evidence="5">
    <location>
        <begin position="357"/>
        <end position="381"/>
    </location>
</feature>
<proteinExistence type="predicted"/>
<feature type="transmembrane region" description="Helical" evidence="5">
    <location>
        <begin position="724"/>
        <end position="742"/>
    </location>
</feature>
<dbReference type="Pfam" id="PF04116">
    <property type="entry name" value="FA_hydroxylase"/>
    <property type="match status" value="3"/>
</dbReference>
<feature type="domain" description="Fatty acid hydroxylase" evidence="6">
    <location>
        <begin position="581"/>
        <end position="704"/>
    </location>
</feature>
<feature type="transmembrane region" description="Helical" evidence="5">
    <location>
        <begin position="864"/>
        <end position="881"/>
    </location>
</feature>